<keyword evidence="11 14" id="KW-0472">Membrane</keyword>
<evidence type="ECO:0000256" key="9">
    <source>
        <dbReference type="ARBA" id="ARBA00022927"/>
    </source>
</evidence>
<keyword evidence="13" id="KW-1006">Bacterial flagellum protein export</keyword>
<evidence type="ECO:0000256" key="10">
    <source>
        <dbReference type="ARBA" id="ARBA00022989"/>
    </source>
</evidence>
<proteinExistence type="inferred from homology"/>
<evidence type="ECO:0000256" key="12">
    <source>
        <dbReference type="ARBA" id="ARBA00023143"/>
    </source>
</evidence>
<accession>A0ABT3F0T7</accession>
<comment type="similarity">
    <text evidence="3">Belongs to the FliP/MopC/SpaP family.</text>
</comment>
<dbReference type="Proteomes" id="UP001060566">
    <property type="component" value="Unassembled WGS sequence"/>
</dbReference>
<organism evidence="15 16">
    <name type="scientific">Bacillus pretiosus</name>
    <dbReference type="NCBI Taxonomy" id="2983392"/>
    <lineage>
        <taxon>Bacteria</taxon>
        <taxon>Bacillati</taxon>
        <taxon>Bacillota</taxon>
        <taxon>Bacilli</taxon>
        <taxon>Bacillales</taxon>
        <taxon>Bacillaceae</taxon>
        <taxon>Bacillus</taxon>
    </lineage>
</organism>
<keyword evidence="15" id="KW-0282">Flagellum</keyword>
<feature type="transmembrane region" description="Helical" evidence="14">
    <location>
        <begin position="228"/>
        <end position="249"/>
    </location>
</feature>
<evidence type="ECO:0000313" key="16">
    <source>
        <dbReference type="Proteomes" id="UP001060566"/>
    </source>
</evidence>
<reference evidence="15" key="1">
    <citation type="submission" date="2022-10" db="EMBL/GenBank/DDBJ databases">
        <title>De novo draft assembly of the Pseudomonas pretiosus genome isolated from the plants rhizorohere.</title>
        <authorList>
            <person name="Robas M."/>
            <person name="Fernandez V.M."/>
            <person name="Provanza A."/>
            <person name="Jimenez P.A."/>
        </authorList>
    </citation>
    <scope>NUCLEOTIDE SEQUENCE</scope>
    <source>
        <strain evidence="15">SAICEU11T</strain>
    </source>
</reference>
<keyword evidence="12" id="KW-0975">Bacterial flagellum</keyword>
<dbReference type="EMBL" id="JAOXJG010000031">
    <property type="protein sequence ID" value="MCW1242264.1"/>
    <property type="molecule type" value="Genomic_DNA"/>
</dbReference>
<keyword evidence="15" id="KW-0966">Cell projection</keyword>
<dbReference type="PANTHER" id="PTHR30587">
    <property type="entry name" value="FLAGELLAR BIOSYNTHETIC PROTEIN FLIP"/>
    <property type="match status" value="1"/>
</dbReference>
<protein>
    <recommendedName>
        <fullName evidence="4">Flagellar biosynthetic protein FliP</fullName>
    </recommendedName>
</protein>
<comment type="subcellular location">
    <subcellularLocation>
        <location evidence="1">Bacterial flagellum basal body</location>
    </subcellularLocation>
    <subcellularLocation>
        <location evidence="2">Cell membrane</location>
        <topology evidence="2">Multi-pass membrane protein</topology>
    </subcellularLocation>
</comment>
<keyword evidence="16" id="KW-1185">Reference proteome</keyword>
<evidence type="ECO:0000256" key="13">
    <source>
        <dbReference type="ARBA" id="ARBA00023225"/>
    </source>
</evidence>
<evidence type="ECO:0000256" key="14">
    <source>
        <dbReference type="SAM" id="Phobius"/>
    </source>
</evidence>
<evidence type="ECO:0000256" key="11">
    <source>
        <dbReference type="ARBA" id="ARBA00023136"/>
    </source>
</evidence>
<keyword evidence="10 14" id="KW-1133">Transmembrane helix</keyword>
<name>A0ABT3F0T7_9BACI</name>
<keyword evidence="9" id="KW-0653">Protein transport</keyword>
<evidence type="ECO:0000256" key="7">
    <source>
        <dbReference type="ARBA" id="ARBA00022692"/>
    </source>
</evidence>
<dbReference type="RefSeq" id="WP_264463018.1">
    <property type="nucleotide sequence ID" value="NZ_JAOXJG010000031.1"/>
</dbReference>
<evidence type="ECO:0000256" key="8">
    <source>
        <dbReference type="ARBA" id="ARBA00022795"/>
    </source>
</evidence>
<feature type="transmembrane region" description="Helical" evidence="14">
    <location>
        <begin position="54"/>
        <end position="83"/>
    </location>
</feature>
<evidence type="ECO:0000256" key="2">
    <source>
        <dbReference type="ARBA" id="ARBA00004651"/>
    </source>
</evidence>
<evidence type="ECO:0000256" key="6">
    <source>
        <dbReference type="ARBA" id="ARBA00022475"/>
    </source>
</evidence>
<keyword evidence="7 14" id="KW-0812">Transmembrane</keyword>
<evidence type="ECO:0000256" key="5">
    <source>
        <dbReference type="ARBA" id="ARBA00022448"/>
    </source>
</evidence>
<evidence type="ECO:0000256" key="3">
    <source>
        <dbReference type="ARBA" id="ARBA00006257"/>
    </source>
</evidence>
<evidence type="ECO:0000313" key="15">
    <source>
        <dbReference type="EMBL" id="MCW1242264.1"/>
    </source>
</evidence>
<dbReference type="Pfam" id="PF00813">
    <property type="entry name" value="FliP"/>
    <property type="match status" value="1"/>
</dbReference>
<feature type="transmembrane region" description="Helical" evidence="14">
    <location>
        <begin position="196"/>
        <end position="216"/>
    </location>
</feature>
<dbReference type="InterPro" id="IPR005837">
    <property type="entry name" value="FliP"/>
</dbReference>
<gene>
    <name evidence="15" type="ORF">NGM45_24850</name>
</gene>
<dbReference type="InterPro" id="IPR005838">
    <property type="entry name" value="T3SS_IM_P"/>
</dbReference>
<keyword evidence="8" id="KW-1005">Bacterial flagellum biogenesis</keyword>
<keyword evidence="6" id="KW-1003">Cell membrane</keyword>
<dbReference type="PRINTS" id="PR00951">
    <property type="entry name" value="FLGBIOSNFLIP"/>
</dbReference>
<dbReference type="GeneID" id="301201125"/>
<keyword evidence="5" id="KW-0813">Transport</keyword>
<keyword evidence="15" id="KW-0969">Cilium</keyword>
<dbReference type="PANTHER" id="PTHR30587:SF0">
    <property type="entry name" value="FLAGELLAR BIOSYNTHETIC PROTEIN FLIP"/>
    <property type="match status" value="1"/>
</dbReference>
<evidence type="ECO:0000256" key="4">
    <source>
        <dbReference type="ARBA" id="ARBA00021714"/>
    </source>
</evidence>
<sequence>MRIKKQLSLLAVIFVFSIVFSIIFVNPAYAAAPNGFINFENGKEFTSNSSVQLFALVTLLSLSSSIVLLFTHFTYFMIVLGITRQGLGVMNLPPNQVLVGLALFLSLFTMQPVLGQLKSDVWDPMTKEKITVSQAAETTAPIMKEYMSKHTYKHDLKMMLKVRGEELPKDLKDLSLFTLVPSFTLTQIQKGLLTGMFIYLAFVFIDLIISTLLMYLGMMMVPPMILSLPFKILVFVYLGGYTKIVDIMFKTVA</sequence>
<dbReference type="PRINTS" id="PR01302">
    <property type="entry name" value="TYPE3IMPPROT"/>
</dbReference>
<evidence type="ECO:0000256" key="1">
    <source>
        <dbReference type="ARBA" id="ARBA00004117"/>
    </source>
</evidence>
<comment type="caution">
    <text evidence="15">The sequence shown here is derived from an EMBL/GenBank/DDBJ whole genome shotgun (WGS) entry which is preliminary data.</text>
</comment>